<comment type="caution">
    <text evidence="2">The sequence shown here is derived from an EMBL/GenBank/DDBJ whole genome shotgun (WGS) entry which is preliminary data.</text>
</comment>
<accession>A0AAV7WIH4</accession>
<protein>
    <submittedName>
        <fullName evidence="2">Uncharacterized protein</fullName>
    </submittedName>
</protein>
<dbReference type="AlphaFoldDB" id="A0AAV7WIH4"/>
<evidence type="ECO:0000256" key="1">
    <source>
        <dbReference type="SAM" id="MobiDB-lite"/>
    </source>
</evidence>
<evidence type="ECO:0000313" key="3">
    <source>
        <dbReference type="Proteomes" id="UP001066276"/>
    </source>
</evidence>
<feature type="region of interest" description="Disordered" evidence="1">
    <location>
        <begin position="28"/>
        <end position="67"/>
    </location>
</feature>
<gene>
    <name evidence="2" type="ORF">NDU88_007414</name>
</gene>
<sequence>MAITSAYQSVLGAVDYALVVLSRGLTRRSVPSPCRASPQTRESGVTRRSIAPRTGSKPCPRDVSRARDLNTKPRQCSEWGLAGRSYIRTKTLEIQCKNFS</sequence>
<keyword evidence="3" id="KW-1185">Reference proteome</keyword>
<dbReference type="Proteomes" id="UP001066276">
    <property type="component" value="Chromosome 1_2"/>
</dbReference>
<name>A0AAV7WIH4_PLEWA</name>
<reference evidence="2" key="1">
    <citation type="journal article" date="2022" name="bioRxiv">
        <title>Sequencing and chromosome-scale assembly of the giantPleurodeles waltlgenome.</title>
        <authorList>
            <person name="Brown T."/>
            <person name="Elewa A."/>
            <person name="Iarovenko S."/>
            <person name="Subramanian E."/>
            <person name="Araus A.J."/>
            <person name="Petzold A."/>
            <person name="Susuki M."/>
            <person name="Suzuki K.-i.T."/>
            <person name="Hayashi T."/>
            <person name="Toyoda A."/>
            <person name="Oliveira C."/>
            <person name="Osipova E."/>
            <person name="Leigh N.D."/>
            <person name="Simon A."/>
            <person name="Yun M.H."/>
        </authorList>
    </citation>
    <scope>NUCLEOTIDE SEQUENCE</scope>
    <source>
        <strain evidence="2">20211129_DDA</strain>
        <tissue evidence="2">Liver</tissue>
    </source>
</reference>
<organism evidence="2 3">
    <name type="scientific">Pleurodeles waltl</name>
    <name type="common">Iberian ribbed newt</name>
    <dbReference type="NCBI Taxonomy" id="8319"/>
    <lineage>
        <taxon>Eukaryota</taxon>
        <taxon>Metazoa</taxon>
        <taxon>Chordata</taxon>
        <taxon>Craniata</taxon>
        <taxon>Vertebrata</taxon>
        <taxon>Euteleostomi</taxon>
        <taxon>Amphibia</taxon>
        <taxon>Batrachia</taxon>
        <taxon>Caudata</taxon>
        <taxon>Salamandroidea</taxon>
        <taxon>Salamandridae</taxon>
        <taxon>Pleurodelinae</taxon>
        <taxon>Pleurodeles</taxon>
    </lineage>
</organism>
<dbReference type="EMBL" id="JANPWB010000002">
    <property type="protein sequence ID" value="KAJ1212070.1"/>
    <property type="molecule type" value="Genomic_DNA"/>
</dbReference>
<evidence type="ECO:0000313" key="2">
    <source>
        <dbReference type="EMBL" id="KAJ1212070.1"/>
    </source>
</evidence>
<proteinExistence type="predicted"/>